<dbReference type="SFLD" id="SFLDG01067">
    <property type="entry name" value="SPASM/twitch_domain_containing"/>
    <property type="match status" value="1"/>
</dbReference>
<feature type="domain" description="Radical SAM core" evidence="7">
    <location>
        <begin position="97"/>
        <end position="321"/>
    </location>
</feature>
<evidence type="ECO:0000313" key="9">
    <source>
        <dbReference type="Proteomes" id="UP000295064"/>
    </source>
</evidence>
<gene>
    <name evidence="8" type="ORF">DFR79_101268</name>
</gene>
<evidence type="ECO:0000256" key="5">
    <source>
        <dbReference type="ARBA" id="ARBA00023004"/>
    </source>
</evidence>
<dbReference type="PROSITE" id="PS51918">
    <property type="entry name" value="RADICAL_SAM"/>
    <property type="match status" value="1"/>
</dbReference>
<dbReference type="InterPro" id="IPR023885">
    <property type="entry name" value="4Fe4S-binding_SPASM_dom"/>
</dbReference>
<comment type="caution">
    <text evidence="8">The sequence shown here is derived from an EMBL/GenBank/DDBJ whole genome shotgun (WGS) entry which is preliminary data.</text>
</comment>
<dbReference type="CDD" id="cd01335">
    <property type="entry name" value="Radical_SAM"/>
    <property type="match status" value="1"/>
</dbReference>
<evidence type="ECO:0000313" key="8">
    <source>
        <dbReference type="EMBL" id="TDO95267.1"/>
    </source>
</evidence>
<dbReference type="SUPFAM" id="SSF102114">
    <property type="entry name" value="Radical SAM enzymes"/>
    <property type="match status" value="1"/>
</dbReference>
<dbReference type="InterPro" id="IPR023867">
    <property type="entry name" value="Sulphatase_maturase_rSAM"/>
</dbReference>
<protein>
    <recommendedName>
        <fullName evidence="7">Radical SAM core domain-containing protein</fullName>
    </recommendedName>
</protein>
<keyword evidence="2" id="KW-0004">4Fe-4S</keyword>
<dbReference type="AlphaFoldDB" id="A0A4R6M1Z5"/>
<dbReference type="SFLD" id="SFLDS00029">
    <property type="entry name" value="Radical_SAM"/>
    <property type="match status" value="1"/>
</dbReference>
<dbReference type="PANTHER" id="PTHR43787">
    <property type="entry name" value="FEMO COFACTOR BIOSYNTHESIS PROTEIN NIFB-RELATED"/>
    <property type="match status" value="1"/>
</dbReference>
<dbReference type="GO" id="GO:0046872">
    <property type="term" value="F:metal ion binding"/>
    <property type="evidence" value="ECO:0007669"/>
    <property type="project" value="UniProtKB-KW"/>
</dbReference>
<keyword evidence="6" id="KW-0411">Iron-sulfur</keyword>
<organism evidence="8 9">
    <name type="scientific">Halanaerobium saccharolyticum</name>
    <dbReference type="NCBI Taxonomy" id="43595"/>
    <lineage>
        <taxon>Bacteria</taxon>
        <taxon>Bacillati</taxon>
        <taxon>Bacillota</taxon>
        <taxon>Clostridia</taxon>
        <taxon>Halanaerobiales</taxon>
        <taxon>Halanaerobiaceae</taxon>
        <taxon>Halanaerobium</taxon>
    </lineage>
</organism>
<evidence type="ECO:0000256" key="6">
    <source>
        <dbReference type="ARBA" id="ARBA00023014"/>
    </source>
</evidence>
<dbReference type="RefSeq" id="WP_133513696.1">
    <property type="nucleotide sequence ID" value="NZ_SNWX01000001.1"/>
</dbReference>
<accession>A0A4R6M1Z5</accession>
<evidence type="ECO:0000256" key="3">
    <source>
        <dbReference type="ARBA" id="ARBA00022691"/>
    </source>
</evidence>
<dbReference type="Pfam" id="PF04055">
    <property type="entry name" value="Radical_SAM"/>
    <property type="match status" value="1"/>
</dbReference>
<dbReference type="InterPro" id="IPR007197">
    <property type="entry name" value="rSAM"/>
</dbReference>
<keyword evidence="4" id="KW-0479">Metal-binding</keyword>
<dbReference type="NCBIfam" id="TIGR04085">
    <property type="entry name" value="rSAM_more_4Fe4S"/>
    <property type="match status" value="1"/>
</dbReference>
<evidence type="ECO:0000256" key="1">
    <source>
        <dbReference type="ARBA" id="ARBA00001966"/>
    </source>
</evidence>
<evidence type="ECO:0000256" key="2">
    <source>
        <dbReference type="ARBA" id="ARBA00022485"/>
    </source>
</evidence>
<keyword evidence="3" id="KW-0949">S-adenosyl-L-methionine</keyword>
<dbReference type="SFLD" id="SFLDG01384">
    <property type="entry name" value="thioether_bond_formation_requi"/>
    <property type="match status" value="1"/>
</dbReference>
<evidence type="ECO:0000256" key="4">
    <source>
        <dbReference type="ARBA" id="ARBA00022723"/>
    </source>
</evidence>
<dbReference type="InterPro" id="IPR013785">
    <property type="entry name" value="Aldolase_TIM"/>
</dbReference>
<dbReference type="UniPathway" id="UPA00782"/>
<dbReference type="GO" id="GO:0016491">
    <property type="term" value="F:oxidoreductase activity"/>
    <property type="evidence" value="ECO:0007669"/>
    <property type="project" value="InterPro"/>
</dbReference>
<dbReference type="SFLD" id="SFLDG01386">
    <property type="entry name" value="main_SPASM_domain-containing"/>
    <property type="match status" value="1"/>
</dbReference>
<dbReference type="Proteomes" id="UP000295064">
    <property type="component" value="Unassembled WGS sequence"/>
</dbReference>
<dbReference type="PANTHER" id="PTHR43787:SF3">
    <property type="entry name" value="ARYLSULFATASE REGULATORY PROTEIN"/>
    <property type="match status" value="1"/>
</dbReference>
<dbReference type="GO" id="GO:0051539">
    <property type="term" value="F:4 iron, 4 sulfur cluster binding"/>
    <property type="evidence" value="ECO:0007669"/>
    <property type="project" value="UniProtKB-KW"/>
</dbReference>
<dbReference type="InterPro" id="IPR058240">
    <property type="entry name" value="rSAM_sf"/>
</dbReference>
<dbReference type="EMBL" id="SNWX01000001">
    <property type="protein sequence ID" value="TDO95267.1"/>
    <property type="molecule type" value="Genomic_DNA"/>
</dbReference>
<dbReference type="Gene3D" id="3.20.20.70">
    <property type="entry name" value="Aldolase class I"/>
    <property type="match status" value="1"/>
</dbReference>
<evidence type="ECO:0000259" key="7">
    <source>
        <dbReference type="PROSITE" id="PS51918"/>
    </source>
</evidence>
<comment type="cofactor">
    <cofactor evidence="1">
        <name>[4Fe-4S] cluster</name>
        <dbReference type="ChEBI" id="CHEBI:49883"/>
    </cofactor>
</comment>
<reference evidence="8 9" key="1">
    <citation type="submission" date="2019-03" db="EMBL/GenBank/DDBJ databases">
        <title>Subsurface microbial communities from deep shales in Ohio and West Virginia, USA.</title>
        <authorList>
            <person name="Wrighton K."/>
        </authorList>
    </citation>
    <scope>NUCLEOTIDE SEQUENCE [LARGE SCALE GENOMIC DNA]</scope>
    <source>
        <strain evidence="8 9">MA284_T2</strain>
    </source>
</reference>
<proteinExistence type="predicted"/>
<keyword evidence="5" id="KW-0408">Iron</keyword>
<name>A0A4R6M1Z5_9FIRM</name>
<sequence length="448" mass="52020">MNNKNTSLQNLHWSKYNKILKSKKYGYLLYNSLTNSLANLDNGTYSEIQKIKKDPKNYDYSKKPMLYLQLLQNKILAAPNEEEDTINQRKLKKRQQQYDSHKLTLAIAPTTACNFNCSYCFEANKKSSFITEEIENEIINFIKRFFPLKGMHINWYGGEPLLAFDKIKSLNKKIEDLDVPYQSSIITNGYLFDTNKIKELKDLKLQLLQITVDGPAEIHNQRRTLKNGKGTYQQIMNNISEILSSDWTGILKLRVNVDRNNLQSFAEFYQKTKKEFPSEQLKIYPGIISDLSQDNLDLGCAFDRAEEMNFYLKLFEDYGIKADSFYPARKVQSCIADTKNAYVIGPTGNLYKCLNDIGVEKMKVGNITNQQVENRDLLSRYLIASDHYQIEECKNCFYLPVCNGGCPKKRIKNLAGDKNEDFCLKFKGNFKKMLETYYQIKMENNESN</sequence>
<dbReference type="OrthoDB" id="9808591at2"/>